<proteinExistence type="predicted"/>
<sequence>MSIDIRQKVSRFMNKSLDMEWPVGVVDFESSTFIVDGSKPLQHVQDDIETAFLWCWSIKDHLIEQLLASNSKVKKKTIEDEINTYHSLLLCSDVANGLKHKTLNKSRSKKYAKLSVIQTILINKETVSMIQKLDGQYFITPSNGDCVKVKASIISQDEEYLSDAYECLSKSLEAWGEISSKFSDI</sequence>
<dbReference type="EMBL" id="CP000606">
    <property type="protein sequence ID" value="ABO24974.1"/>
    <property type="molecule type" value="Genomic_DNA"/>
</dbReference>
<protein>
    <submittedName>
        <fullName evidence="1">Uncharacterized protein</fullName>
    </submittedName>
</protein>
<dbReference type="HOGENOM" id="CLU_1460337_0_0_6"/>
<accession>A3QHM6</accession>
<dbReference type="AlphaFoldDB" id="A3QHM6"/>
<dbReference type="OrthoDB" id="6308260at2"/>
<organism evidence="1 2">
    <name type="scientific">Shewanella loihica (strain ATCC BAA-1088 / PV-4)</name>
    <dbReference type="NCBI Taxonomy" id="323850"/>
    <lineage>
        <taxon>Bacteria</taxon>
        <taxon>Pseudomonadati</taxon>
        <taxon>Pseudomonadota</taxon>
        <taxon>Gammaproteobacteria</taxon>
        <taxon>Alteromonadales</taxon>
        <taxon>Shewanellaceae</taxon>
        <taxon>Shewanella</taxon>
    </lineage>
</organism>
<reference evidence="1 2" key="1">
    <citation type="submission" date="2007-03" db="EMBL/GenBank/DDBJ databases">
        <title>Complete sequence of Shewanella loihica PV-4.</title>
        <authorList>
            <consortium name="US DOE Joint Genome Institute"/>
            <person name="Copeland A."/>
            <person name="Lucas S."/>
            <person name="Lapidus A."/>
            <person name="Barry K."/>
            <person name="Detter J.C."/>
            <person name="Glavina del Rio T."/>
            <person name="Hammon N."/>
            <person name="Israni S."/>
            <person name="Dalin E."/>
            <person name="Tice H."/>
            <person name="Pitluck S."/>
            <person name="Chain P."/>
            <person name="Malfatti S."/>
            <person name="Shin M."/>
            <person name="Vergez L."/>
            <person name="Schmutz J."/>
            <person name="Larimer F."/>
            <person name="Land M."/>
            <person name="Hauser L."/>
            <person name="Kyrpides N."/>
            <person name="Mikhailova N."/>
            <person name="Romine M.F."/>
            <person name="Serres G."/>
            <person name="Fredrickson J."/>
            <person name="Tiedje J."/>
            <person name="Richardson P."/>
        </authorList>
    </citation>
    <scope>NUCLEOTIDE SEQUENCE [LARGE SCALE GENOMIC DNA]</scope>
    <source>
        <strain evidence="2">ATCC BAA-1088 / PV-4</strain>
    </source>
</reference>
<dbReference type="RefSeq" id="WP_011866904.1">
    <property type="nucleotide sequence ID" value="NC_009092.1"/>
</dbReference>
<dbReference type="Proteomes" id="UP000001558">
    <property type="component" value="Chromosome"/>
</dbReference>
<evidence type="ECO:0000313" key="2">
    <source>
        <dbReference type="Proteomes" id="UP000001558"/>
    </source>
</evidence>
<dbReference type="eggNOG" id="ENOG50342F8">
    <property type="taxonomic scope" value="Bacteria"/>
</dbReference>
<evidence type="ECO:0000313" key="1">
    <source>
        <dbReference type="EMBL" id="ABO24974.1"/>
    </source>
</evidence>
<dbReference type="KEGG" id="slo:Shew_3108"/>
<keyword evidence="2" id="KW-1185">Reference proteome</keyword>
<gene>
    <name evidence="1" type="ordered locus">Shew_3108</name>
</gene>
<name>A3QHM6_SHELP</name>